<organism evidence="6 7">
    <name type="scientific">Neoarthrinium moseri</name>
    <dbReference type="NCBI Taxonomy" id="1658444"/>
    <lineage>
        <taxon>Eukaryota</taxon>
        <taxon>Fungi</taxon>
        <taxon>Dikarya</taxon>
        <taxon>Ascomycota</taxon>
        <taxon>Pezizomycotina</taxon>
        <taxon>Sordariomycetes</taxon>
        <taxon>Xylariomycetidae</taxon>
        <taxon>Amphisphaeriales</taxon>
        <taxon>Apiosporaceae</taxon>
        <taxon>Neoarthrinium</taxon>
    </lineage>
</organism>
<dbReference type="GO" id="GO:0008033">
    <property type="term" value="P:tRNA processing"/>
    <property type="evidence" value="ECO:0007669"/>
    <property type="project" value="UniProtKB-KW"/>
</dbReference>
<evidence type="ECO:0000313" key="7">
    <source>
        <dbReference type="Proteomes" id="UP000829685"/>
    </source>
</evidence>
<comment type="caution">
    <text evidence="6">The sequence shown here is derived from an EMBL/GenBank/DDBJ whole genome shotgun (WGS) entry which is preliminary data.</text>
</comment>
<evidence type="ECO:0000256" key="1">
    <source>
        <dbReference type="ARBA" id="ARBA00022694"/>
    </source>
</evidence>
<dbReference type="Gene3D" id="6.20.50.20">
    <property type="match status" value="1"/>
</dbReference>
<name>A0A9P9WZ33_9PEZI</name>
<comment type="similarity">
    <text evidence="4">Belongs to the eukaryotic/archaeal RNase P protein component 4 family.</text>
</comment>
<evidence type="ECO:0000313" key="6">
    <source>
        <dbReference type="EMBL" id="KAI1881884.1"/>
    </source>
</evidence>
<dbReference type="InterPro" id="IPR007175">
    <property type="entry name" value="Rpr2/Snm1/Rpp21"/>
</dbReference>
<accession>A0A9P9WZ33</accession>
<dbReference type="Pfam" id="PF04032">
    <property type="entry name" value="Rpr2"/>
    <property type="match status" value="1"/>
</dbReference>
<reference evidence="6" key="1">
    <citation type="submission" date="2021-03" db="EMBL/GenBank/DDBJ databases">
        <title>Revisited historic fungal species revealed as producer of novel bioactive compounds through whole genome sequencing and comparative genomics.</title>
        <authorList>
            <person name="Vignolle G.A."/>
            <person name="Hochenegger N."/>
            <person name="Mach R.L."/>
            <person name="Mach-Aigner A.R."/>
            <person name="Javad Rahimi M."/>
            <person name="Salim K.A."/>
            <person name="Chan C.M."/>
            <person name="Lim L.B.L."/>
            <person name="Cai F."/>
            <person name="Druzhinina I.S."/>
            <person name="U'Ren J.M."/>
            <person name="Derntl C."/>
        </authorList>
    </citation>
    <scope>NUCLEOTIDE SEQUENCE</scope>
    <source>
        <strain evidence="6">TUCIM 5799</strain>
    </source>
</reference>
<dbReference type="AlphaFoldDB" id="A0A9P9WZ33"/>
<keyword evidence="7" id="KW-1185">Reference proteome</keyword>
<evidence type="ECO:0000256" key="2">
    <source>
        <dbReference type="ARBA" id="ARBA00022723"/>
    </source>
</evidence>
<dbReference type="GO" id="GO:0005655">
    <property type="term" value="C:nucleolar ribonuclease P complex"/>
    <property type="evidence" value="ECO:0007669"/>
    <property type="project" value="TreeGrafter"/>
</dbReference>
<proteinExistence type="inferred from homology"/>
<feature type="region of interest" description="Disordered" evidence="5">
    <location>
        <begin position="150"/>
        <end position="177"/>
    </location>
</feature>
<dbReference type="EMBL" id="JAFIMR010000001">
    <property type="protein sequence ID" value="KAI1881884.1"/>
    <property type="molecule type" value="Genomic_DNA"/>
</dbReference>
<dbReference type="GO" id="GO:0046872">
    <property type="term" value="F:metal ion binding"/>
    <property type="evidence" value="ECO:0007669"/>
    <property type="project" value="UniProtKB-KW"/>
</dbReference>
<protein>
    <submittedName>
        <fullName evidence="6">Uncharacterized protein</fullName>
    </submittedName>
</protein>
<evidence type="ECO:0000256" key="4">
    <source>
        <dbReference type="ARBA" id="ARBA00038402"/>
    </source>
</evidence>
<keyword evidence="3" id="KW-0862">Zinc</keyword>
<dbReference type="PANTHER" id="PTHR14742">
    <property type="entry name" value="RIBONUCLEASE P SUBUNIT P21"/>
    <property type="match status" value="1"/>
</dbReference>
<evidence type="ECO:0000256" key="3">
    <source>
        <dbReference type="ARBA" id="ARBA00022833"/>
    </source>
</evidence>
<evidence type="ECO:0000256" key="5">
    <source>
        <dbReference type="SAM" id="MobiDB-lite"/>
    </source>
</evidence>
<keyword evidence="1" id="KW-0819">tRNA processing</keyword>
<dbReference type="PANTHER" id="PTHR14742:SF0">
    <property type="entry name" value="RIBONUCLEASE P PROTEIN SUBUNIT P21"/>
    <property type="match status" value="1"/>
</dbReference>
<dbReference type="Proteomes" id="UP000829685">
    <property type="component" value="Unassembled WGS sequence"/>
</dbReference>
<sequence>MAKPKQAGNVPNRPLYSRISYLYQAASYLSGTRQGEQPQAPAQCTGAAHGLTTGLQEDKTKSPGNAILMQSASRRLLTDMRSTSLKAQIRLTSAVKQKVCRYCDTLMVEGETCTSVVENKSKGGMKPWADVLVITCKTCGGLKRFPINAPRQGRRSLRAASHQKPQETPPADCQSTG</sequence>
<keyword evidence="2" id="KW-0479">Metal-binding</keyword>
<gene>
    <name evidence="6" type="ORF">JX265_000710</name>
</gene>